<dbReference type="PANTHER" id="PTHR21844:SF2">
    <property type="entry name" value="PROLINE-RICH AKT1 SUBSTRATE 1"/>
    <property type="match status" value="1"/>
</dbReference>
<accession>A0A8S3Z437</accession>
<dbReference type="OrthoDB" id="9992964at2759"/>
<reference evidence="3" key="1">
    <citation type="submission" date="2021-04" db="EMBL/GenBank/DDBJ databases">
        <authorList>
            <consortium name="Molecular Ecology Group"/>
        </authorList>
    </citation>
    <scope>NUCLEOTIDE SEQUENCE</scope>
</reference>
<gene>
    <name evidence="3" type="ORF">CUNI_LOCUS7489</name>
</gene>
<dbReference type="EMBL" id="CAJHNH020001191">
    <property type="protein sequence ID" value="CAG5121931.1"/>
    <property type="molecule type" value="Genomic_DNA"/>
</dbReference>
<dbReference type="GO" id="GO:0005737">
    <property type="term" value="C:cytoplasm"/>
    <property type="evidence" value="ECO:0007669"/>
    <property type="project" value="TreeGrafter"/>
</dbReference>
<evidence type="ECO:0000313" key="4">
    <source>
        <dbReference type="Proteomes" id="UP000678393"/>
    </source>
</evidence>
<evidence type="ECO:0000256" key="2">
    <source>
        <dbReference type="SAM" id="MobiDB-lite"/>
    </source>
</evidence>
<organism evidence="3 4">
    <name type="scientific">Candidula unifasciata</name>
    <dbReference type="NCBI Taxonomy" id="100452"/>
    <lineage>
        <taxon>Eukaryota</taxon>
        <taxon>Metazoa</taxon>
        <taxon>Spiralia</taxon>
        <taxon>Lophotrochozoa</taxon>
        <taxon>Mollusca</taxon>
        <taxon>Gastropoda</taxon>
        <taxon>Heterobranchia</taxon>
        <taxon>Euthyneura</taxon>
        <taxon>Panpulmonata</taxon>
        <taxon>Eupulmonata</taxon>
        <taxon>Stylommatophora</taxon>
        <taxon>Helicina</taxon>
        <taxon>Helicoidea</taxon>
        <taxon>Geomitridae</taxon>
        <taxon>Candidula</taxon>
    </lineage>
</organism>
<protein>
    <submittedName>
        <fullName evidence="3">Uncharacterized protein</fullName>
    </submittedName>
</protein>
<evidence type="ECO:0000313" key="3">
    <source>
        <dbReference type="EMBL" id="CAG5121931.1"/>
    </source>
</evidence>
<keyword evidence="4" id="KW-1185">Reference proteome</keyword>
<feature type="compositionally biased region" description="Polar residues" evidence="2">
    <location>
        <begin position="196"/>
        <end position="205"/>
    </location>
</feature>
<dbReference type="GO" id="GO:0032007">
    <property type="term" value="P:negative regulation of TOR signaling"/>
    <property type="evidence" value="ECO:0007669"/>
    <property type="project" value="InterPro"/>
</dbReference>
<dbReference type="PANTHER" id="PTHR21844">
    <property type="entry name" value="AKT1 SUBSTRATE 1 PROTEIN"/>
    <property type="match status" value="1"/>
</dbReference>
<dbReference type="Proteomes" id="UP000678393">
    <property type="component" value="Unassembled WGS sequence"/>
</dbReference>
<evidence type="ECO:0000256" key="1">
    <source>
        <dbReference type="SAM" id="Coils"/>
    </source>
</evidence>
<feature type="region of interest" description="Disordered" evidence="2">
    <location>
        <begin position="196"/>
        <end position="238"/>
    </location>
</feature>
<comment type="caution">
    <text evidence="3">The sequence shown here is derived from an EMBL/GenBank/DDBJ whole genome shotgun (WGS) entry which is preliminary data.</text>
</comment>
<sequence length="377" mass="42830">MVVYTCCCLNICIFADKIDGKSESDIFKACPLGSSCEAVELIDQGFQFVHKCLVQRLKDGDWTVYVCIVCGMRTHAVNVHVKLVAVSSAMKRGREVIEQMKNNPDYSQVFGLLLSPLDSRLKDIGGFLPQGYEALQKQLGDLQDVLSRYLKQEEEAMESRIRNYEEEQRNNFMKLKEMAQKEKAKLISVLFHNSDGTRTIPTQDRGSTRLHAPVSHSKSTSDYESGKSNFVGNGRKNMKMRDSSPDVFAMDELELEEADEGTLGAAYARRSARTIQTWSSLGGSEQKTWTQRMKLAQWQDDTSLMSTSVPISMPAHARSVRVKSHLDDSFEESAEFDDIPRNMQALSESIQERDRYIFGDRPRQRVHTGDFTQVNWH</sequence>
<proteinExistence type="predicted"/>
<dbReference type="InterPro" id="IPR026682">
    <property type="entry name" value="AKT1S1"/>
</dbReference>
<keyword evidence="1" id="KW-0175">Coiled coil</keyword>
<dbReference type="AlphaFoldDB" id="A0A8S3Z437"/>
<feature type="coiled-coil region" evidence="1">
    <location>
        <begin position="132"/>
        <end position="185"/>
    </location>
</feature>
<dbReference type="GO" id="GO:0048011">
    <property type="term" value="P:neurotrophin TRK receptor signaling pathway"/>
    <property type="evidence" value="ECO:0007669"/>
    <property type="project" value="InterPro"/>
</dbReference>
<name>A0A8S3Z437_9EUPU</name>